<feature type="transmembrane region" description="Helical" evidence="6">
    <location>
        <begin position="446"/>
        <end position="465"/>
    </location>
</feature>
<organism evidence="8 9">
    <name type="scientific">Mycolicibacter virginiensis</name>
    <dbReference type="NCBI Taxonomy" id="1795032"/>
    <lineage>
        <taxon>Bacteria</taxon>
        <taxon>Bacillati</taxon>
        <taxon>Actinomycetota</taxon>
        <taxon>Actinomycetes</taxon>
        <taxon>Mycobacteriales</taxon>
        <taxon>Mycobacteriaceae</taxon>
        <taxon>Mycolicibacter</taxon>
    </lineage>
</organism>
<reference evidence="8 9" key="1">
    <citation type="submission" date="2018-02" db="EMBL/GenBank/DDBJ databases">
        <title>Draft genome sequence of Mycobacterium virginiense isolated from mud of a swine farm in Japan.</title>
        <authorList>
            <person name="Ohya K."/>
        </authorList>
    </citation>
    <scope>NUCLEOTIDE SEQUENCE [LARGE SCALE GENOMIC DNA]</scope>
    <source>
        <strain evidence="8 9">GF75</strain>
    </source>
</reference>
<evidence type="ECO:0000256" key="4">
    <source>
        <dbReference type="ARBA" id="ARBA00022989"/>
    </source>
</evidence>
<feature type="transmembrane region" description="Helical" evidence="6">
    <location>
        <begin position="375"/>
        <end position="400"/>
    </location>
</feature>
<feature type="transmembrane region" description="Helical" evidence="6">
    <location>
        <begin position="412"/>
        <end position="434"/>
    </location>
</feature>
<protein>
    <submittedName>
        <fullName evidence="8">MFS transporter</fullName>
    </submittedName>
</protein>
<comment type="subcellular location">
    <subcellularLocation>
        <location evidence="1">Cell membrane</location>
        <topology evidence="1">Multi-pass membrane protein</topology>
    </subcellularLocation>
</comment>
<proteinExistence type="predicted"/>
<feature type="transmembrane region" description="Helical" evidence="6">
    <location>
        <begin position="183"/>
        <end position="205"/>
    </location>
</feature>
<dbReference type="PANTHER" id="PTHR23501:SF154">
    <property type="entry name" value="MULTIDRUG-EFFLUX TRANSPORTER RV1634-RELATED"/>
    <property type="match status" value="1"/>
</dbReference>
<dbReference type="Proteomes" id="UP000237911">
    <property type="component" value="Unassembled WGS sequence"/>
</dbReference>
<dbReference type="PANTHER" id="PTHR23501">
    <property type="entry name" value="MAJOR FACILITATOR SUPERFAMILY"/>
    <property type="match status" value="1"/>
</dbReference>
<keyword evidence="2" id="KW-0813">Transport</keyword>
<dbReference type="InterPro" id="IPR020846">
    <property type="entry name" value="MFS_dom"/>
</dbReference>
<gene>
    <name evidence="8" type="ORF">C5U48_00315</name>
</gene>
<feature type="transmembrane region" description="Helical" evidence="6">
    <location>
        <begin position="64"/>
        <end position="88"/>
    </location>
</feature>
<dbReference type="EMBL" id="PUEV01000002">
    <property type="protein sequence ID" value="PQM54222.1"/>
    <property type="molecule type" value="Genomic_DNA"/>
</dbReference>
<feature type="transmembrane region" description="Helical" evidence="6">
    <location>
        <begin position="241"/>
        <end position="261"/>
    </location>
</feature>
<keyword evidence="4 6" id="KW-1133">Transmembrane helix</keyword>
<sequence length="479" mass="48790">MVELTETVVHDSAVSAGSWRELLGRRYLGTAAVLAGGVALYATNEFLTISLLPNTIKDIGGERFYAWVTTLYLVGSVIAAAAANAVLVRVGSRSAYLLGLLSFGLGTVLCALAPQMEVLLVGRTLQGMGGGLLAGLGWALINAVLPSWLWTRASGLVSAMWGVGTLVGPAAGGLFAQFGIWRWAFGLMAILTVAMGVAVSVVLPAGSTGHRGESVKFPVRSLLLLGGAALAVSVAQLPRSLIGAMGLLLVGGALLVVFLVVDRRSSSAVLPSSAFQPGREKWIYLTLGLLMATTKANLYIPLLGQRLAHLPPVMAGFLGAALSTGWTFSEIASASVSKVRVVIGLVISAPLVMSGGLAVVAFARMSHYNPTAVGAIWALALLVVGIGVGAGWPHLSAWAMSCVDDPAEGGTAAAAVNTVTLIGGAFGAGIAGLVVNTAMSAGQPAARWLFAIFAVLAAMGFVVAYRASRGAGELVGGTA</sequence>
<dbReference type="GO" id="GO:0022857">
    <property type="term" value="F:transmembrane transporter activity"/>
    <property type="evidence" value="ECO:0007669"/>
    <property type="project" value="InterPro"/>
</dbReference>
<evidence type="ECO:0000256" key="1">
    <source>
        <dbReference type="ARBA" id="ARBA00004651"/>
    </source>
</evidence>
<dbReference type="InterPro" id="IPR036259">
    <property type="entry name" value="MFS_trans_sf"/>
</dbReference>
<evidence type="ECO:0000256" key="6">
    <source>
        <dbReference type="SAM" id="Phobius"/>
    </source>
</evidence>
<dbReference type="PROSITE" id="PS50850">
    <property type="entry name" value="MFS"/>
    <property type="match status" value="1"/>
</dbReference>
<dbReference type="AlphaFoldDB" id="A0A9X7IRP8"/>
<feature type="transmembrane region" description="Helical" evidence="6">
    <location>
        <begin position="282"/>
        <end position="302"/>
    </location>
</feature>
<accession>A0A9X7IRP8</accession>
<feature type="transmembrane region" description="Helical" evidence="6">
    <location>
        <begin position="156"/>
        <end position="177"/>
    </location>
</feature>
<feature type="domain" description="Major facilitator superfamily (MFS) profile" evidence="7">
    <location>
        <begin position="30"/>
        <end position="469"/>
    </location>
</feature>
<evidence type="ECO:0000256" key="5">
    <source>
        <dbReference type="ARBA" id="ARBA00023136"/>
    </source>
</evidence>
<dbReference type="Gene3D" id="1.20.1250.20">
    <property type="entry name" value="MFS general substrate transporter like domains"/>
    <property type="match status" value="2"/>
</dbReference>
<feature type="transmembrane region" description="Helical" evidence="6">
    <location>
        <begin position="217"/>
        <end position="235"/>
    </location>
</feature>
<dbReference type="Pfam" id="PF07690">
    <property type="entry name" value="MFS_1"/>
    <property type="match status" value="1"/>
</dbReference>
<keyword evidence="3 6" id="KW-0812">Transmembrane</keyword>
<evidence type="ECO:0000313" key="9">
    <source>
        <dbReference type="Proteomes" id="UP000237911"/>
    </source>
</evidence>
<evidence type="ECO:0000256" key="2">
    <source>
        <dbReference type="ARBA" id="ARBA00022448"/>
    </source>
</evidence>
<dbReference type="PRINTS" id="PR01035">
    <property type="entry name" value="TCRTETA"/>
</dbReference>
<evidence type="ECO:0000259" key="7">
    <source>
        <dbReference type="PROSITE" id="PS50850"/>
    </source>
</evidence>
<dbReference type="InterPro" id="IPR001958">
    <property type="entry name" value="Tet-R_TetA/multi-R_MdtG-like"/>
</dbReference>
<dbReference type="SUPFAM" id="SSF103473">
    <property type="entry name" value="MFS general substrate transporter"/>
    <property type="match status" value="1"/>
</dbReference>
<feature type="transmembrane region" description="Helical" evidence="6">
    <location>
        <begin position="128"/>
        <end position="149"/>
    </location>
</feature>
<dbReference type="GO" id="GO:0005886">
    <property type="term" value="C:plasma membrane"/>
    <property type="evidence" value="ECO:0007669"/>
    <property type="project" value="UniProtKB-SubCell"/>
</dbReference>
<dbReference type="InterPro" id="IPR011701">
    <property type="entry name" value="MFS"/>
</dbReference>
<feature type="transmembrane region" description="Helical" evidence="6">
    <location>
        <begin position="95"/>
        <end position="116"/>
    </location>
</feature>
<feature type="transmembrane region" description="Helical" evidence="6">
    <location>
        <begin position="341"/>
        <end position="363"/>
    </location>
</feature>
<name>A0A9X7IRP8_9MYCO</name>
<keyword evidence="9" id="KW-1185">Reference proteome</keyword>
<keyword evidence="5 6" id="KW-0472">Membrane</keyword>
<evidence type="ECO:0000256" key="3">
    <source>
        <dbReference type="ARBA" id="ARBA00022692"/>
    </source>
</evidence>
<evidence type="ECO:0000313" key="8">
    <source>
        <dbReference type="EMBL" id="PQM54222.1"/>
    </source>
</evidence>
<feature type="transmembrane region" description="Helical" evidence="6">
    <location>
        <begin position="27"/>
        <end position="44"/>
    </location>
</feature>
<comment type="caution">
    <text evidence="8">The sequence shown here is derived from an EMBL/GenBank/DDBJ whole genome shotgun (WGS) entry which is preliminary data.</text>
</comment>